<dbReference type="PANTHER" id="PTHR43601:SF3">
    <property type="entry name" value="THIOREDOXIN, MITOCHONDRIAL"/>
    <property type="match status" value="1"/>
</dbReference>
<proteinExistence type="predicted"/>
<keyword evidence="3" id="KW-1185">Reference proteome</keyword>
<dbReference type="SUPFAM" id="SSF48452">
    <property type="entry name" value="TPR-like"/>
    <property type="match status" value="1"/>
</dbReference>
<dbReference type="SUPFAM" id="SSF52833">
    <property type="entry name" value="Thioredoxin-like"/>
    <property type="match status" value="1"/>
</dbReference>
<organism evidence="2 3">
    <name type="scientific">Rhodococcus antarcticus</name>
    <dbReference type="NCBI Taxonomy" id="2987751"/>
    <lineage>
        <taxon>Bacteria</taxon>
        <taxon>Bacillati</taxon>
        <taxon>Actinomycetota</taxon>
        <taxon>Actinomycetes</taxon>
        <taxon>Mycobacteriales</taxon>
        <taxon>Nocardiaceae</taxon>
        <taxon>Rhodococcus</taxon>
    </lineage>
</organism>
<dbReference type="CDD" id="cd02956">
    <property type="entry name" value="ybbN"/>
    <property type="match status" value="1"/>
</dbReference>
<dbReference type="RefSeq" id="WP_265384613.1">
    <property type="nucleotide sequence ID" value="NZ_CP110615.1"/>
</dbReference>
<dbReference type="Gene3D" id="3.40.30.10">
    <property type="entry name" value="Glutaredoxin"/>
    <property type="match status" value="1"/>
</dbReference>
<dbReference type="InterPro" id="IPR036249">
    <property type="entry name" value="Thioredoxin-like_sf"/>
</dbReference>
<accession>A0ABY6P4T3</accession>
<name>A0ABY6P4T3_9NOCA</name>
<dbReference type="PANTHER" id="PTHR43601">
    <property type="entry name" value="THIOREDOXIN, MITOCHONDRIAL"/>
    <property type="match status" value="1"/>
</dbReference>
<dbReference type="Proteomes" id="UP001164965">
    <property type="component" value="Chromosome"/>
</dbReference>
<dbReference type="EMBL" id="CP110615">
    <property type="protein sequence ID" value="UZJ26509.1"/>
    <property type="molecule type" value="Genomic_DNA"/>
</dbReference>
<dbReference type="InterPro" id="IPR011990">
    <property type="entry name" value="TPR-like_helical_dom_sf"/>
</dbReference>
<feature type="domain" description="Thioredoxin" evidence="1">
    <location>
        <begin position="33"/>
        <end position="127"/>
    </location>
</feature>
<evidence type="ECO:0000313" key="2">
    <source>
        <dbReference type="EMBL" id="UZJ26509.1"/>
    </source>
</evidence>
<dbReference type="InterPro" id="IPR013766">
    <property type="entry name" value="Thioredoxin_domain"/>
</dbReference>
<dbReference type="Pfam" id="PF00085">
    <property type="entry name" value="Thioredoxin"/>
    <property type="match status" value="1"/>
</dbReference>
<evidence type="ECO:0000259" key="1">
    <source>
        <dbReference type="Pfam" id="PF00085"/>
    </source>
</evidence>
<evidence type="ECO:0000313" key="3">
    <source>
        <dbReference type="Proteomes" id="UP001164965"/>
    </source>
</evidence>
<reference evidence="2" key="1">
    <citation type="submission" date="2022-10" db="EMBL/GenBank/DDBJ databases">
        <title>Rhodococcus sp.75.</title>
        <authorList>
            <person name="Sun M."/>
        </authorList>
    </citation>
    <scope>NUCLEOTIDE SEQUENCE</scope>
    <source>
        <strain evidence="2">75</strain>
    </source>
</reference>
<gene>
    <name evidence="2" type="ORF">RHODO2019_03995</name>
</gene>
<dbReference type="Gene3D" id="1.25.40.10">
    <property type="entry name" value="Tetratricopeptide repeat domain"/>
    <property type="match status" value="1"/>
</dbReference>
<sequence length="296" mass="30350">MSGAVDLSALKARATAPPVAAGQPTPAVTPNATTVTEETFQAEVVDRSLQTLVVVDLASTRSAASTELTATLEGLAAAGAGTWVLATVDVDTNPRIAELFGVQSLPTTIAVAGGQPVQAFPGGDVREWLHGLLSALGDQLPGTAAAMADLPEPEPEPEDPRFVAAELALDGGDYAGATAAYELVLASEPSNAEALAALAQVRFLQRLDAVTPDAVALADAAPDDVDAQLLAADAELAQQQVEEAFARLVATVRRAGAADTAGRDAARARLLSLFELFDPAEPHVVSARRKLASALY</sequence>
<dbReference type="Pfam" id="PF14561">
    <property type="entry name" value="TPR_20"/>
    <property type="match status" value="1"/>
</dbReference>
<protein>
    <submittedName>
        <fullName evidence="2">Tetratricopeptide repeat protein</fullName>
    </submittedName>
</protein>